<sequence length="68" mass="7497">MLILLLHQWLPFDNALAALYPGEGVPKPLEEYDAGSRWGTPSMLSCLDGLYLLDPFYQACQEGLPSGL</sequence>
<dbReference type="Proteomes" id="UP000278162">
    <property type="component" value="Unassembled WGS sequence"/>
</dbReference>
<dbReference type="AlphaFoldDB" id="A0A0P7D847"/>
<evidence type="ECO:0000313" key="4">
    <source>
        <dbReference type="EMBL" id="RNF84703.1"/>
    </source>
</evidence>
<reference evidence="8" key="4">
    <citation type="submission" date="2019-04" db="EMBL/GenBank/DDBJ databases">
        <title>Genome sequence of Pseudomonas putida 1290, an auxin catabolizing strain.</title>
        <authorList>
            <person name="Laird T.S."/>
            <person name="Leveau J.H.J."/>
        </authorList>
    </citation>
    <scope>NUCLEOTIDE SEQUENCE [LARGE SCALE GENOMIC DNA]</scope>
    <source>
        <strain evidence="8">1290</strain>
    </source>
</reference>
<reference evidence="3 6" key="2">
    <citation type="submission" date="2016-04" db="EMBL/GenBank/DDBJ databases">
        <authorList>
            <person name="Qiu J."/>
        </authorList>
    </citation>
    <scope>NUCLEOTIDE SEQUENCE [LARGE SCALE GENOMIC DNA]</scope>
    <source>
        <strain evidence="3 6">JQ581</strain>
    </source>
</reference>
<reference evidence="1 5" key="1">
    <citation type="submission" date="2015-10" db="EMBL/GenBank/DDBJ databases">
        <title>Pseudomonas putida clinical strains.</title>
        <authorList>
            <person name="Molina L."/>
            <person name="Udaondo Z."/>
        </authorList>
    </citation>
    <scope>NUCLEOTIDE SEQUENCE [LARGE SCALE GENOMIC DNA]</scope>
    <source>
        <strain evidence="1 5">HB13667</strain>
    </source>
</reference>
<reference evidence="3 6" key="6">
    <citation type="submission" date="2020-04" db="EMBL/GenBank/DDBJ databases">
        <title>Complete genome sequence of Pseudomonas putida strain JQ581.</title>
        <authorList>
            <person name="Mu Y."/>
        </authorList>
    </citation>
    <scope>NUCLEOTIDE SEQUENCE [LARGE SCALE GENOMIC DNA]</scope>
    <source>
        <strain evidence="3 6">JQ581</strain>
    </source>
</reference>
<proteinExistence type="predicted"/>
<reference evidence="2" key="5">
    <citation type="submission" date="2019-04" db="EMBL/GenBank/DDBJ databases">
        <title>Genome Sequence of Pseudomonas putida 1290, an Auxin Catabolizing Strain.</title>
        <authorList>
            <person name="Laird T.S."/>
            <person name="Leveau J.H.J."/>
        </authorList>
    </citation>
    <scope>NUCLEOTIDE SEQUENCE [LARGE SCALE GENOMIC DNA]</scope>
    <source>
        <strain evidence="2">1290</strain>
    </source>
</reference>
<protein>
    <submittedName>
        <fullName evidence="1">Transcriptional regulator</fullName>
    </submittedName>
</protein>
<reference evidence="4 7" key="3">
    <citation type="submission" date="2018-10" db="EMBL/GenBank/DDBJ databases">
        <title>An outbreak of IMP-63 producing strain in France.</title>
        <authorList>
            <person name="Bour M."/>
            <person name="Liapis E."/>
            <person name="Plesiat P."/>
        </authorList>
    </citation>
    <scope>NUCLEOTIDE SEQUENCE [LARGE SCALE GENOMIC DNA]</scope>
    <source>
        <strain evidence="4 7">12917</strain>
    </source>
</reference>
<name>A0A0P7D847_PSEPU</name>
<gene>
    <name evidence="3" type="ORF">A3L25_000150</name>
    <name evidence="2" type="ORF">E6B08_00160</name>
    <name evidence="4" type="ORF">EFK07_22080</name>
    <name evidence="1" type="ORF">HB13667_09805</name>
</gene>
<dbReference type="EMBL" id="RJAI01000056">
    <property type="protein sequence ID" value="RNF84703.1"/>
    <property type="molecule type" value="Genomic_DNA"/>
</dbReference>
<dbReference type="EMBL" id="CP039371">
    <property type="protein sequence ID" value="QCI09941.1"/>
    <property type="molecule type" value="Genomic_DNA"/>
</dbReference>
<dbReference type="EMBL" id="CP050951">
    <property type="protein sequence ID" value="QJQ07901.1"/>
    <property type="molecule type" value="Genomic_DNA"/>
</dbReference>
<dbReference type="Proteomes" id="UP000076857">
    <property type="component" value="Chromosome"/>
</dbReference>
<evidence type="ECO:0000313" key="3">
    <source>
        <dbReference type="EMBL" id="QJQ07901.1"/>
    </source>
</evidence>
<dbReference type="OrthoDB" id="343383at2"/>
<evidence type="ECO:0000313" key="6">
    <source>
        <dbReference type="Proteomes" id="UP000076857"/>
    </source>
</evidence>
<accession>A0A0P7D847</accession>
<evidence type="ECO:0000313" key="5">
    <source>
        <dbReference type="Proteomes" id="UP000050437"/>
    </source>
</evidence>
<evidence type="ECO:0000313" key="1">
    <source>
        <dbReference type="EMBL" id="KPM66178.1"/>
    </source>
</evidence>
<evidence type="ECO:0000313" key="2">
    <source>
        <dbReference type="EMBL" id="QCI09941.1"/>
    </source>
</evidence>
<evidence type="ECO:0000313" key="7">
    <source>
        <dbReference type="Proteomes" id="UP000278162"/>
    </source>
</evidence>
<evidence type="ECO:0000313" key="8">
    <source>
        <dbReference type="Proteomes" id="UP000298551"/>
    </source>
</evidence>
<dbReference type="Proteomes" id="UP000050437">
    <property type="component" value="Unassembled WGS sequence"/>
</dbReference>
<organism evidence="1 5">
    <name type="scientific">Pseudomonas putida</name>
    <name type="common">Arthrobacter siderocapsulatus</name>
    <dbReference type="NCBI Taxonomy" id="303"/>
    <lineage>
        <taxon>Bacteria</taxon>
        <taxon>Pseudomonadati</taxon>
        <taxon>Pseudomonadota</taxon>
        <taxon>Gammaproteobacteria</taxon>
        <taxon>Pseudomonadales</taxon>
        <taxon>Pseudomonadaceae</taxon>
        <taxon>Pseudomonas</taxon>
    </lineage>
</organism>
<dbReference type="EMBL" id="LKKS01000057">
    <property type="protein sequence ID" value="KPM66178.1"/>
    <property type="molecule type" value="Genomic_DNA"/>
</dbReference>
<dbReference type="Proteomes" id="UP000298551">
    <property type="component" value="Chromosome"/>
</dbReference>